<evidence type="ECO:0000313" key="9">
    <source>
        <dbReference type="Proteomes" id="UP000045978"/>
    </source>
</evidence>
<gene>
    <name evidence="8" type="ORF">XTPLMG730_2480</name>
</gene>
<dbReference type="AlphaFoldDB" id="A0A0K2ZWN6"/>
<accession>A0A0K2ZWN6</accession>
<dbReference type="GO" id="GO:0043190">
    <property type="term" value="C:ATP-binding cassette (ABC) transporter complex"/>
    <property type="evidence" value="ECO:0007669"/>
    <property type="project" value="InterPro"/>
</dbReference>
<evidence type="ECO:0000256" key="1">
    <source>
        <dbReference type="ARBA" id="ARBA00004141"/>
    </source>
</evidence>
<sequence length="291" mass="31097">MNASEPRRIEPAAAPAHDAAELPYHASLLPLREDIALLLRDHAALFLRDHAALILREIRYELLRWLRTPSFALPTLLFPPMFYLLFGVVLNRGNPAAAVYLMASYGVFGVMAPALFGFGVGLALDRERGLLTLKRALPVPPGAMLLARTVLAMLFALAIGVLLQLLGSVLGGVHLALPQRGVLLLVDVLGTLPFCAIGLYIGARVGGSGAPALVNLIYLPMAFLSGPWIPLQMLPSLLTTLAPLWPSYHLGQLALRVVGQGNGSGVAGHIAALLAVTVAFFALAHRRLRRG</sequence>
<evidence type="ECO:0000256" key="5">
    <source>
        <dbReference type="ARBA" id="ARBA00023136"/>
    </source>
</evidence>
<evidence type="ECO:0000313" key="8">
    <source>
        <dbReference type="EMBL" id="CTP89452.1"/>
    </source>
</evidence>
<feature type="transmembrane region" description="Helical" evidence="6">
    <location>
        <begin position="102"/>
        <end position="124"/>
    </location>
</feature>
<feature type="transmembrane region" description="Helical" evidence="6">
    <location>
        <begin position="71"/>
        <end position="90"/>
    </location>
</feature>
<evidence type="ECO:0000259" key="7">
    <source>
        <dbReference type="Pfam" id="PF01061"/>
    </source>
</evidence>
<keyword evidence="4 6" id="KW-1133">Transmembrane helix</keyword>
<dbReference type="GO" id="GO:0140359">
    <property type="term" value="F:ABC-type transporter activity"/>
    <property type="evidence" value="ECO:0007669"/>
    <property type="project" value="InterPro"/>
</dbReference>
<evidence type="ECO:0000256" key="6">
    <source>
        <dbReference type="SAM" id="Phobius"/>
    </source>
</evidence>
<reference evidence="8 9" key="1">
    <citation type="submission" date="2015-07" db="EMBL/GenBank/DDBJ databases">
        <authorList>
            <person name="Noorani M."/>
        </authorList>
    </citation>
    <scope>NUCLEOTIDE SEQUENCE [LARGE SCALE GENOMIC DNA]</scope>
    <source>
        <strain evidence="8">LMG730</strain>
    </source>
</reference>
<organism evidence="8 9">
    <name type="scientific">Xanthomonas graminis pv. phlei</name>
    <dbReference type="NCBI Taxonomy" id="487906"/>
    <lineage>
        <taxon>Bacteria</taxon>
        <taxon>Pseudomonadati</taxon>
        <taxon>Pseudomonadota</taxon>
        <taxon>Gammaproteobacteria</taxon>
        <taxon>Lysobacterales</taxon>
        <taxon>Lysobacteraceae</taxon>
        <taxon>Xanthomonas</taxon>
        <taxon>Xanthomonas translucens group</taxon>
        <taxon>Xanthomonas graminis</taxon>
    </lineage>
</organism>
<feature type="transmembrane region" description="Helical" evidence="6">
    <location>
        <begin position="266"/>
        <end position="284"/>
    </location>
</feature>
<dbReference type="Pfam" id="PF01061">
    <property type="entry name" value="ABC2_membrane"/>
    <property type="match status" value="1"/>
</dbReference>
<proteinExistence type="inferred from homology"/>
<name>A0A0K2ZWN6_9XANT</name>
<evidence type="ECO:0000256" key="3">
    <source>
        <dbReference type="ARBA" id="ARBA00022692"/>
    </source>
</evidence>
<keyword evidence="5 6" id="KW-0472">Membrane</keyword>
<dbReference type="PIRSF" id="PIRSF006648">
    <property type="entry name" value="DrrB"/>
    <property type="match status" value="1"/>
</dbReference>
<dbReference type="Proteomes" id="UP000045978">
    <property type="component" value="Unassembled WGS sequence"/>
</dbReference>
<keyword evidence="3 6" id="KW-0812">Transmembrane</keyword>
<dbReference type="PANTHER" id="PTHR43229">
    <property type="entry name" value="NODULATION PROTEIN J"/>
    <property type="match status" value="1"/>
</dbReference>
<feature type="transmembrane region" description="Helical" evidence="6">
    <location>
        <begin position="145"/>
        <end position="170"/>
    </location>
</feature>
<comment type="similarity">
    <text evidence="2">Belongs to the ABC-2 integral membrane protein family.</text>
</comment>
<dbReference type="PANTHER" id="PTHR43229:SF3">
    <property type="entry name" value="ABC-TYPE MULTIDRUG TRANSPORT SYSTEM, PERMEASE COMPONENT"/>
    <property type="match status" value="1"/>
</dbReference>
<dbReference type="InterPro" id="IPR000412">
    <property type="entry name" value="ABC_2_transport"/>
</dbReference>
<dbReference type="RefSeq" id="WP_237651148.1">
    <property type="nucleotide sequence ID" value="NZ_CP076251.1"/>
</dbReference>
<dbReference type="InterPro" id="IPR013525">
    <property type="entry name" value="ABC2_TM"/>
</dbReference>
<feature type="transmembrane region" description="Helical" evidence="6">
    <location>
        <begin position="182"/>
        <end position="201"/>
    </location>
</feature>
<protein>
    <submittedName>
        <fullName evidence="8">ABC transporter</fullName>
    </submittedName>
</protein>
<feature type="domain" description="ABC-2 type transporter transmembrane" evidence="7">
    <location>
        <begin position="58"/>
        <end position="251"/>
    </location>
</feature>
<feature type="transmembrane region" description="Helical" evidence="6">
    <location>
        <begin position="213"/>
        <end position="231"/>
    </location>
</feature>
<evidence type="ECO:0000256" key="4">
    <source>
        <dbReference type="ARBA" id="ARBA00022989"/>
    </source>
</evidence>
<dbReference type="InterPro" id="IPR051784">
    <property type="entry name" value="Nod_factor_ABC_transporter"/>
</dbReference>
<dbReference type="EMBL" id="CXOJ01000055">
    <property type="protein sequence ID" value="CTP89452.1"/>
    <property type="molecule type" value="Genomic_DNA"/>
</dbReference>
<evidence type="ECO:0000256" key="2">
    <source>
        <dbReference type="ARBA" id="ARBA00007783"/>
    </source>
</evidence>
<comment type="subcellular location">
    <subcellularLocation>
        <location evidence="1">Membrane</location>
        <topology evidence="1">Multi-pass membrane protein</topology>
    </subcellularLocation>
</comment>